<protein>
    <submittedName>
        <fullName evidence="1">Uncharacterized protein</fullName>
    </submittedName>
</protein>
<dbReference type="AlphaFoldDB" id="A0A7T7ZYP0"/>
<reference evidence="1 2" key="1">
    <citation type="submission" date="2020-12" db="EMBL/GenBank/DDBJ databases">
        <title>FDA dAtabase for Regulatory Grade micrObial Sequences (FDA-ARGOS): Supporting development and validation of Infectious Disease Dx tests.</title>
        <authorList>
            <person name="Kerrigan L."/>
            <person name="Long C."/>
            <person name="Tallon L."/>
            <person name="Sadzewicz L."/>
            <person name="Zhao X."/>
            <person name="Boylan J."/>
            <person name="Ott S."/>
            <person name="Bowen H."/>
            <person name="Vavikolanu K."/>
            <person name="Mehta A."/>
            <person name="Aluvathingal J."/>
            <person name="Nadendla S."/>
            <person name="Yan Y."/>
            <person name="Sichtig H."/>
        </authorList>
    </citation>
    <scope>NUCLEOTIDE SEQUENCE [LARGE SCALE GENOMIC DNA]</scope>
    <source>
        <strain evidence="1 2">FDAARGOS_1031</strain>
    </source>
</reference>
<evidence type="ECO:0000313" key="1">
    <source>
        <dbReference type="EMBL" id="QQN59593.1"/>
    </source>
</evidence>
<gene>
    <name evidence="1" type="ORF">I6H88_03155</name>
</gene>
<dbReference type="Proteomes" id="UP000595426">
    <property type="component" value="Chromosome"/>
</dbReference>
<proteinExistence type="predicted"/>
<sequence length="290" mass="31196">MDPFSAMQVASMFSGTGGDTPNSTTATTPTGANAFDVGGILGNILGGVTKFIGCLGKQAWTTGVLDEARNAVDSVVRNIKSERDAENALNDFAAIIVSMPAHRDSMKNACTKENMDIYTNYVKSVRENMLRQFDVQEIGISYWNPVGNYPHGEKSGLIQKVRVLGMKSSTIPVFPDLPVNGGVGQGEYQPPVVTTPNVVPTPDNGTYYTKDEIDTILNSQLKNNLASNDVQTLQQLQTMLNAKPNCKGGIVNGKPYLDCSVTNDNTQNMIQVAGLALTALGLVWMVTKKK</sequence>
<dbReference type="KEGG" id="egm:AYC65_13175"/>
<accession>A0A7T7ZYP0</accession>
<dbReference type="RefSeq" id="WP_034868876.1">
    <property type="nucleotide sequence ID" value="NZ_CBCSDR010000006.1"/>
</dbReference>
<dbReference type="GeneID" id="93133862"/>
<keyword evidence="2" id="KW-1185">Reference proteome</keyword>
<dbReference type="EMBL" id="CP067018">
    <property type="protein sequence ID" value="QQN59593.1"/>
    <property type="molecule type" value="Genomic_DNA"/>
</dbReference>
<name>A0A7T7ZYP0_9FLAO</name>
<organism evidence="1 2">
    <name type="scientific">Elizabethkingia bruuniana</name>
    <dbReference type="NCBI Taxonomy" id="1756149"/>
    <lineage>
        <taxon>Bacteria</taxon>
        <taxon>Pseudomonadati</taxon>
        <taxon>Bacteroidota</taxon>
        <taxon>Flavobacteriia</taxon>
        <taxon>Flavobacteriales</taxon>
        <taxon>Weeksellaceae</taxon>
        <taxon>Elizabethkingia</taxon>
    </lineage>
</organism>
<evidence type="ECO:0000313" key="2">
    <source>
        <dbReference type="Proteomes" id="UP000595426"/>
    </source>
</evidence>